<geneLocation type="plasmid" evidence="1 2">
    <name>pDGEO02</name>
</geneLocation>
<gene>
    <name evidence="1" type="ORF">Dgeo_2994</name>
</gene>
<accession>A8ZRC7</accession>
<name>A8ZRC7_DEIGD</name>
<dbReference type="HOGENOM" id="CLU_1218177_0_0_0"/>
<protein>
    <submittedName>
        <fullName evidence="1">Uncharacterized protein</fullName>
    </submittedName>
</protein>
<dbReference type="EMBL" id="CP000856">
    <property type="protein sequence ID" value="ABW35036.1"/>
    <property type="molecule type" value="Genomic_DNA"/>
</dbReference>
<dbReference type="RefSeq" id="WP_012173348.1">
    <property type="nucleotide sequence ID" value="NC_009939.1"/>
</dbReference>
<dbReference type="AlphaFoldDB" id="A8ZRC7"/>
<dbReference type="KEGG" id="dge:Dgeo_2994"/>
<keyword evidence="1" id="KW-0614">Plasmid</keyword>
<proteinExistence type="predicted"/>
<reference evidence="1" key="1">
    <citation type="submission" date="2007-10" db="EMBL/GenBank/DDBJ databases">
        <title>Complete sequence of Plasmid2 pDGEO02 of Deinococcus geothermalis DSM 11300.</title>
        <authorList>
            <consortium name="US DOE Joint Genome Institute"/>
            <person name="Copeland A."/>
            <person name="Lucas S."/>
            <person name="Lapidus A."/>
            <person name="Barry K."/>
            <person name="Detter J.C."/>
            <person name="Glavina del Rio T."/>
            <person name="Hammon N."/>
            <person name="Israni S."/>
            <person name="Dalin E."/>
            <person name="Tice H."/>
            <person name="Pitluck S."/>
            <person name="Brettin T."/>
            <person name="Bruce D."/>
            <person name="Han C."/>
            <person name="Tapia R."/>
            <person name="Saunders E."/>
            <person name="Gilna P."/>
            <person name="Schmutz J."/>
            <person name="Larimer F."/>
            <person name="Land M."/>
            <person name="Hauser L."/>
            <person name="Kyrpides N."/>
            <person name="Kim E."/>
            <person name="Daly M.J."/>
            <person name="Fredrickson J.K."/>
            <person name="Makarova K.S."/>
            <person name="Gaidamakova E.K."/>
            <person name="Zhai M."/>
            <person name="Richardson P."/>
        </authorList>
    </citation>
    <scope>NUCLEOTIDE SEQUENCE [LARGE SCALE GENOMIC DNA]</scope>
    <source>
        <strain evidence="1">DSM 11300</strain>
        <plasmid evidence="1">pDGEO02</plasmid>
    </source>
</reference>
<evidence type="ECO:0000313" key="2">
    <source>
        <dbReference type="Proteomes" id="UP000002431"/>
    </source>
</evidence>
<organism evidence="1 2">
    <name type="scientific">Deinococcus geothermalis (strain DSM 11300 / CIP 105573 / AG-3a)</name>
    <dbReference type="NCBI Taxonomy" id="319795"/>
    <lineage>
        <taxon>Bacteria</taxon>
        <taxon>Thermotogati</taxon>
        <taxon>Deinococcota</taxon>
        <taxon>Deinococci</taxon>
        <taxon>Deinococcales</taxon>
        <taxon>Deinococcaceae</taxon>
        <taxon>Deinococcus</taxon>
    </lineage>
</organism>
<sequence>MTQLHPSQNPFAHVGLTARGGERECGPGRTAGSIYAECGLSLAGVPLERYLHDPPIPVDPGQLGLSAQGVTIITDERGTKHIVDLVGASHYAYPSDFIEEASVMGVSRKVPKTVDLTGITSASMLILVHAKASTRNAAAVSAASRMLCPNAVHQPGQDCVGLHWVVPEANDGPGHRRLKCGTYELTPRLPGAPAPELQYAFFMAVPITAITIIANHDGTVDEAARKAASRAGVPVTIANT</sequence>
<dbReference type="Proteomes" id="UP000002431">
    <property type="component" value="Plasmid pDGEO02"/>
</dbReference>
<evidence type="ECO:0000313" key="1">
    <source>
        <dbReference type="EMBL" id="ABW35036.1"/>
    </source>
</evidence>
<keyword evidence="2" id="KW-1185">Reference proteome</keyword>